<gene>
    <name evidence="2" type="ORF">QE417_002574</name>
</gene>
<accession>A0ABU3GUQ1</accession>
<dbReference type="EMBL" id="JAVLVU010000001">
    <property type="protein sequence ID" value="MDT3403502.1"/>
    <property type="molecule type" value="Genomic_DNA"/>
</dbReference>
<reference evidence="3" key="1">
    <citation type="submission" date="2023-07" db="EMBL/GenBank/DDBJ databases">
        <title>Functional and genomic diversity of the sorghum phyllosphere microbiome.</title>
        <authorList>
            <person name="Shade A."/>
        </authorList>
    </citation>
    <scope>NUCLEOTIDE SEQUENCE [LARGE SCALE GENOMIC DNA]</scope>
    <source>
        <strain evidence="3">SORGH_AS_0422</strain>
    </source>
</reference>
<organism evidence="2 3">
    <name type="scientific">Mucilaginibacter terrae</name>
    <dbReference type="NCBI Taxonomy" id="1955052"/>
    <lineage>
        <taxon>Bacteria</taxon>
        <taxon>Pseudomonadati</taxon>
        <taxon>Bacteroidota</taxon>
        <taxon>Sphingobacteriia</taxon>
        <taxon>Sphingobacteriales</taxon>
        <taxon>Sphingobacteriaceae</taxon>
        <taxon>Mucilaginibacter</taxon>
    </lineage>
</organism>
<sequence length="371" mass="42462">MLRTALAFISVLLLSCAAAMAQQTDSLRRVDSLKQVDLDLRRIADSLRRADSVRRDNIKIDTNLINRYRIDPRRNALPQRLRPLQVFPEYMPVSMMDYKVSYWHKYATIGINFNQATFSNNWTGGGVNSFAINSNVDYKVEYNKQPFVFTSQLILLYGRSKNKEQLPRKTNDRIFWDNKLATQLSKSWFFFGSLSFESQFDKGFRYDANGATTLISQFMAPGYVTESFGFEYKPNNWFDLRIGTGTARQTFVLTDNIEYSGDAPGKAYNVIKGRSMYNELAFQAVAAFDKEVMQNLRLTSRYQIFIPYGRGAQNIDHRLDLTIAARVNKLVAVTITGVAIYDRDAFANRTDTKPGIQASENLALGVIYRFP</sequence>
<dbReference type="InterPro" id="IPR021428">
    <property type="entry name" value="DUF3078"/>
</dbReference>
<feature type="chain" id="PRO_5047533718" description="DUF3078 domain-containing protein" evidence="1">
    <location>
        <begin position="22"/>
        <end position="371"/>
    </location>
</feature>
<evidence type="ECO:0000313" key="3">
    <source>
        <dbReference type="Proteomes" id="UP001258315"/>
    </source>
</evidence>
<evidence type="ECO:0008006" key="4">
    <source>
        <dbReference type="Google" id="ProtNLM"/>
    </source>
</evidence>
<proteinExistence type="predicted"/>
<evidence type="ECO:0000313" key="2">
    <source>
        <dbReference type="EMBL" id="MDT3403502.1"/>
    </source>
</evidence>
<feature type="signal peptide" evidence="1">
    <location>
        <begin position="1"/>
        <end position="21"/>
    </location>
</feature>
<dbReference type="Pfam" id="PF11276">
    <property type="entry name" value="DUF3078"/>
    <property type="match status" value="1"/>
</dbReference>
<dbReference type="Proteomes" id="UP001258315">
    <property type="component" value="Unassembled WGS sequence"/>
</dbReference>
<comment type="caution">
    <text evidence="2">The sequence shown here is derived from an EMBL/GenBank/DDBJ whole genome shotgun (WGS) entry which is preliminary data.</text>
</comment>
<dbReference type="PROSITE" id="PS51257">
    <property type="entry name" value="PROKAR_LIPOPROTEIN"/>
    <property type="match status" value="1"/>
</dbReference>
<keyword evidence="3" id="KW-1185">Reference proteome</keyword>
<evidence type="ECO:0000256" key="1">
    <source>
        <dbReference type="SAM" id="SignalP"/>
    </source>
</evidence>
<keyword evidence="1" id="KW-0732">Signal</keyword>
<name>A0ABU3GUQ1_9SPHI</name>
<protein>
    <recommendedName>
        <fullName evidence="4">DUF3078 domain-containing protein</fullName>
    </recommendedName>
</protein>